<dbReference type="AlphaFoldDB" id="A0A2H9TFE3"/>
<gene>
    <name evidence="1" type="ORF">PSACC_03660</name>
</gene>
<sequence length="116" mass="13191">MVEWVHKIVKRDIFQERFSGTYDIYSWSTGERIVVPVSVLNNEAKEDVYLSANLLKCYERRRPITGCMAMDQSGVALRDYNWPTPGTGQQATVCLLSLLCMLSKYLMCRLCALGAC</sequence>
<dbReference type="EMBL" id="MTSL01000219">
    <property type="protein sequence ID" value="PJF16502.1"/>
    <property type="molecule type" value="Genomic_DNA"/>
</dbReference>
<organism evidence="1 2">
    <name type="scientific">Paramicrosporidium saccamoebae</name>
    <dbReference type="NCBI Taxonomy" id="1246581"/>
    <lineage>
        <taxon>Eukaryota</taxon>
        <taxon>Fungi</taxon>
        <taxon>Fungi incertae sedis</taxon>
        <taxon>Cryptomycota</taxon>
        <taxon>Cryptomycota incertae sedis</taxon>
        <taxon>Paramicrosporidium</taxon>
    </lineage>
</organism>
<evidence type="ECO:0000313" key="1">
    <source>
        <dbReference type="EMBL" id="PJF16502.1"/>
    </source>
</evidence>
<comment type="caution">
    <text evidence="1">The sequence shown here is derived from an EMBL/GenBank/DDBJ whole genome shotgun (WGS) entry which is preliminary data.</text>
</comment>
<reference evidence="1 2" key="1">
    <citation type="submission" date="2016-10" db="EMBL/GenBank/DDBJ databases">
        <title>The genome of Paramicrosporidium saccamoebae is the missing link in understanding Cryptomycota and Microsporidia evolution.</title>
        <authorList>
            <person name="Quandt C.A."/>
            <person name="Beaudet D."/>
            <person name="Corsaro D."/>
            <person name="Michel R."/>
            <person name="Corradi N."/>
            <person name="James T."/>
        </authorList>
    </citation>
    <scope>NUCLEOTIDE SEQUENCE [LARGE SCALE GENOMIC DNA]</scope>
    <source>
        <strain evidence="1 2">KSL3</strain>
    </source>
</reference>
<proteinExistence type="predicted"/>
<keyword evidence="2" id="KW-1185">Reference proteome</keyword>
<dbReference type="Proteomes" id="UP000240830">
    <property type="component" value="Unassembled WGS sequence"/>
</dbReference>
<protein>
    <submittedName>
        <fullName evidence="1">Uncharacterized protein</fullName>
    </submittedName>
</protein>
<evidence type="ECO:0000313" key="2">
    <source>
        <dbReference type="Proteomes" id="UP000240830"/>
    </source>
</evidence>
<accession>A0A2H9TFE3</accession>
<name>A0A2H9TFE3_9FUNG</name>